<dbReference type="SUPFAM" id="SSF57701">
    <property type="entry name" value="Zn2/Cys6 DNA-binding domain"/>
    <property type="match status" value="1"/>
</dbReference>
<sequence length="554" mass="62579">MKKTYSKRGVTSCDPCRRRKRKCDYFQTAGPYCSSCAMRNMESSCVITSDTVRSPTYPYVKGENKNSDIYAHISANNALTDQRTLVSPPSSGKGRSPVDSVSTTIPPHLRRVLQPDLSVEVFVKVLTRLTGSREWLFLEDLHALIDTSFKVCSGNINWSDRTDLCWLSLLYVVTASMARRGAVREIVSKSSGRDPEKVRNDLLEMHTELIERHIGPERTPEQSLIVVRALMYRSVYYVYSDSQKEQAWRTLYLAIADMNSIPQPPPSNRELHTMHETTWLALASFEAGVCLMTDRKGMLYQRRPMNKAYEDPFLQRKWLVTTLSHRVQDALAQGFNTSEVEKDIRDAIAYVDYHEGTLRPCGQVFLYNFLIKLHTQKLLQVSCSDKDTILQHVIHDAGKFLECLEKLHRESLGSLLGSVPFLSKPTFHGFACVHILSIYYPGLEELSNALMRIADSIAPEVEVCHQTRIVVKGLEILKQAKKSSNNARSVEIPLQLRPGMSSILQSWDSYQASLNALSAPKDSSVAVMFDPMADQGSFWAYLSSEAGLENAIFQ</sequence>
<gene>
    <name evidence="3" type="ORF">GNLVRS02_ARAD1C43912g</name>
</gene>
<feature type="region of interest" description="Disordered" evidence="1">
    <location>
        <begin position="82"/>
        <end position="101"/>
    </location>
</feature>
<dbReference type="PROSITE" id="PS00463">
    <property type="entry name" value="ZN2_CY6_FUNGAL_1"/>
    <property type="match status" value="1"/>
</dbReference>
<evidence type="ECO:0000259" key="2">
    <source>
        <dbReference type="PROSITE" id="PS50048"/>
    </source>
</evidence>
<evidence type="ECO:0000313" key="3">
    <source>
        <dbReference type="EMBL" id="CDP35807.1"/>
    </source>
</evidence>
<dbReference type="CDD" id="cd00067">
    <property type="entry name" value="GAL4"/>
    <property type="match status" value="1"/>
</dbReference>
<organism evidence="3">
    <name type="scientific">Blastobotrys adeninivorans</name>
    <name type="common">Yeast</name>
    <name type="synonym">Arxula adeninivorans</name>
    <dbReference type="NCBI Taxonomy" id="409370"/>
    <lineage>
        <taxon>Eukaryota</taxon>
        <taxon>Fungi</taxon>
        <taxon>Dikarya</taxon>
        <taxon>Ascomycota</taxon>
        <taxon>Saccharomycotina</taxon>
        <taxon>Dipodascomycetes</taxon>
        <taxon>Dipodascales</taxon>
        <taxon>Trichomonascaceae</taxon>
        <taxon>Blastobotrys</taxon>
    </lineage>
</organism>
<name>A0A060TA96_BLAAD</name>
<dbReference type="Pfam" id="PF00172">
    <property type="entry name" value="Zn_clus"/>
    <property type="match status" value="1"/>
</dbReference>
<dbReference type="AlphaFoldDB" id="A0A060TA96"/>
<reference evidence="3" key="1">
    <citation type="submission" date="2014-02" db="EMBL/GenBank/DDBJ databases">
        <authorList>
            <person name="Genoscope - CEA"/>
        </authorList>
    </citation>
    <scope>NUCLEOTIDE SEQUENCE</scope>
    <source>
        <strain evidence="3">LS3</strain>
    </source>
</reference>
<dbReference type="PROSITE" id="PS50048">
    <property type="entry name" value="ZN2_CY6_FUNGAL_2"/>
    <property type="match status" value="1"/>
</dbReference>
<protein>
    <submittedName>
        <fullName evidence="3">ARAD1C43912p</fullName>
    </submittedName>
</protein>
<accession>A0A060TA96</accession>
<dbReference type="SMART" id="SM00066">
    <property type="entry name" value="GAL4"/>
    <property type="match status" value="1"/>
</dbReference>
<dbReference type="GO" id="GO:0000981">
    <property type="term" value="F:DNA-binding transcription factor activity, RNA polymerase II-specific"/>
    <property type="evidence" value="ECO:0007669"/>
    <property type="project" value="InterPro"/>
</dbReference>
<proteinExistence type="predicted"/>
<evidence type="ECO:0000256" key="1">
    <source>
        <dbReference type="SAM" id="MobiDB-lite"/>
    </source>
</evidence>
<dbReference type="GO" id="GO:0008270">
    <property type="term" value="F:zinc ion binding"/>
    <property type="evidence" value="ECO:0007669"/>
    <property type="project" value="InterPro"/>
</dbReference>
<reference evidence="3" key="2">
    <citation type="submission" date="2014-06" db="EMBL/GenBank/DDBJ databases">
        <title>The complete genome of Blastobotrys (Arxula) adeninivorans LS3 - a yeast of biotechnological interest.</title>
        <authorList>
            <person name="Kunze G."/>
            <person name="Gaillardin C."/>
            <person name="Czernicka M."/>
            <person name="Durrens P."/>
            <person name="Martin T."/>
            <person name="Boer E."/>
            <person name="Gabaldon T."/>
            <person name="Cruz J."/>
            <person name="Talla E."/>
            <person name="Marck C."/>
            <person name="Goffeau A."/>
            <person name="Barbe V."/>
            <person name="Baret P."/>
            <person name="Baronian K."/>
            <person name="Beier S."/>
            <person name="Bleykasten C."/>
            <person name="Bode R."/>
            <person name="Casaregola S."/>
            <person name="Despons L."/>
            <person name="Fairhead C."/>
            <person name="Giersberg M."/>
            <person name="Gierski P."/>
            <person name="Hahnel U."/>
            <person name="Hartmann A."/>
            <person name="Jankowska D."/>
            <person name="Jubin C."/>
            <person name="Jung P."/>
            <person name="Lafontaine I."/>
            <person name="Leh-Louis V."/>
            <person name="Lemaire M."/>
            <person name="Marcet-Houben M."/>
            <person name="Mascher M."/>
            <person name="Morel G."/>
            <person name="Richard G.-F."/>
            <person name="Riechen J."/>
            <person name="Sacerdot C."/>
            <person name="Sarkar A."/>
            <person name="Savel G."/>
            <person name="Schacherer J."/>
            <person name="Sherman D."/>
            <person name="Straub M.-L."/>
            <person name="Stein N."/>
            <person name="Thierry A."/>
            <person name="Trautwein-Schult A."/>
            <person name="Westhof E."/>
            <person name="Worch S."/>
            <person name="Dujon B."/>
            <person name="Souciet J.-L."/>
            <person name="Wincker P."/>
            <person name="Scholz U."/>
            <person name="Neuveglise N."/>
        </authorList>
    </citation>
    <scope>NUCLEOTIDE SEQUENCE</scope>
    <source>
        <strain evidence="3">LS3</strain>
    </source>
</reference>
<feature type="domain" description="Zn(2)-C6 fungal-type" evidence="2">
    <location>
        <begin position="12"/>
        <end position="47"/>
    </location>
</feature>
<dbReference type="Gene3D" id="4.10.240.10">
    <property type="entry name" value="Zn(2)-C6 fungal-type DNA-binding domain"/>
    <property type="match status" value="1"/>
</dbReference>
<dbReference type="InterPro" id="IPR001138">
    <property type="entry name" value="Zn2Cys6_DnaBD"/>
</dbReference>
<dbReference type="InterPro" id="IPR036864">
    <property type="entry name" value="Zn2-C6_fun-type_DNA-bd_sf"/>
</dbReference>
<dbReference type="EMBL" id="HG937693">
    <property type="protein sequence ID" value="CDP35807.1"/>
    <property type="molecule type" value="Genomic_DNA"/>
</dbReference>